<evidence type="ECO:0000313" key="2">
    <source>
        <dbReference type="EMBL" id="SAL38404.1"/>
    </source>
</evidence>
<feature type="transmembrane region" description="Helical" evidence="1">
    <location>
        <begin position="21"/>
        <end position="40"/>
    </location>
</feature>
<gene>
    <name evidence="2" type="ORF">AWB74_01529</name>
</gene>
<keyword evidence="3" id="KW-1185">Reference proteome</keyword>
<evidence type="ECO:0000313" key="3">
    <source>
        <dbReference type="Proteomes" id="UP000055019"/>
    </source>
</evidence>
<sequence>MRNPSPHSAQDKPPQRKWTKLIAIASVAALTVYLGTRPAIKNLLTWAWHMTHIDEYGMNGMHLEPGREYYFPPSAPYFDYDYFQVKPVDAAEIEQDELIGIGTVRSDQKRDYMYGYRRVRTKYTPRIDTAALRLVRNGDYFLSVDETGRAANLVSIDEAIRLPKYVKVTVYLQKVVEAELVDRVGETHVQFKYWTTTGYRQELVSFDIDEGVRTDHRLCYAEADGRRTPCSDSQKKP</sequence>
<keyword evidence="1" id="KW-1133">Transmembrane helix</keyword>
<dbReference type="EMBL" id="FCOM02000004">
    <property type="protein sequence ID" value="SAL38404.1"/>
    <property type="molecule type" value="Genomic_DNA"/>
</dbReference>
<comment type="caution">
    <text evidence="2">The sequence shown here is derived from an EMBL/GenBank/DDBJ whole genome shotgun (WGS) entry which is preliminary data.</text>
</comment>
<protein>
    <submittedName>
        <fullName evidence="2">Uncharacterized protein</fullName>
    </submittedName>
</protein>
<keyword evidence="1" id="KW-0472">Membrane</keyword>
<name>A0A158H251_9BURK</name>
<proteinExistence type="predicted"/>
<keyword evidence="1" id="KW-0812">Transmembrane</keyword>
<reference evidence="2" key="1">
    <citation type="submission" date="2016-01" db="EMBL/GenBank/DDBJ databases">
        <authorList>
            <person name="Peeters C."/>
        </authorList>
    </citation>
    <scope>NUCLEOTIDE SEQUENCE [LARGE SCALE GENOMIC DNA]</scope>
    <source>
        <strain evidence="2">LMG 29317</strain>
    </source>
</reference>
<dbReference type="Proteomes" id="UP000055019">
    <property type="component" value="Unassembled WGS sequence"/>
</dbReference>
<dbReference type="AlphaFoldDB" id="A0A158H251"/>
<accession>A0A158H251</accession>
<evidence type="ECO:0000256" key="1">
    <source>
        <dbReference type="SAM" id="Phobius"/>
    </source>
</evidence>
<organism evidence="2 3">
    <name type="scientific">Caballeronia arvi</name>
    <dbReference type="NCBI Taxonomy" id="1777135"/>
    <lineage>
        <taxon>Bacteria</taxon>
        <taxon>Pseudomonadati</taxon>
        <taxon>Pseudomonadota</taxon>
        <taxon>Betaproteobacteria</taxon>
        <taxon>Burkholderiales</taxon>
        <taxon>Burkholderiaceae</taxon>
        <taxon>Caballeronia</taxon>
    </lineage>
</organism>